<dbReference type="Gene3D" id="3.90.550.10">
    <property type="entry name" value="Spore Coat Polysaccharide Biosynthesis Protein SpsA, Chain A"/>
    <property type="match status" value="1"/>
</dbReference>
<organism evidence="4 5">
    <name type="scientific">Entomobacter blattae</name>
    <dbReference type="NCBI Taxonomy" id="2762277"/>
    <lineage>
        <taxon>Bacteria</taxon>
        <taxon>Pseudomonadati</taxon>
        <taxon>Pseudomonadota</taxon>
        <taxon>Alphaproteobacteria</taxon>
        <taxon>Acetobacterales</taxon>
        <taxon>Acetobacteraceae</taxon>
        <taxon>Entomobacter</taxon>
    </lineage>
</organism>
<dbReference type="Proteomes" id="UP000516349">
    <property type="component" value="Chromosome"/>
</dbReference>
<keyword evidence="5" id="KW-1185">Reference proteome</keyword>
<dbReference type="PANTHER" id="PTHR42866">
    <property type="entry name" value="3-DEOXY-MANNO-OCTULOSONATE CYTIDYLYLTRANSFERASE"/>
    <property type="match status" value="1"/>
</dbReference>
<dbReference type="InterPro" id="IPR004528">
    <property type="entry name" value="KdsB"/>
</dbReference>
<dbReference type="SUPFAM" id="SSF53448">
    <property type="entry name" value="Nucleotide-diphospho-sugar transferases"/>
    <property type="match status" value="1"/>
</dbReference>
<dbReference type="NCBIfam" id="TIGR00466">
    <property type="entry name" value="kdsB"/>
    <property type="match status" value="1"/>
</dbReference>
<dbReference type="CDD" id="cd02517">
    <property type="entry name" value="CMP-KDO-Synthetase"/>
    <property type="match status" value="1"/>
</dbReference>
<evidence type="ECO:0000256" key="3">
    <source>
        <dbReference type="ARBA" id="ARBA00022985"/>
    </source>
</evidence>
<keyword evidence="1 4" id="KW-0808">Transferase</keyword>
<evidence type="ECO:0000313" key="4">
    <source>
        <dbReference type="EMBL" id="QNT78748.1"/>
    </source>
</evidence>
<dbReference type="AlphaFoldDB" id="A0A7H1NSI8"/>
<evidence type="ECO:0000256" key="2">
    <source>
        <dbReference type="ARBA" id="ARBA00022695"/>
    </source>
</evidence>
<dbReference type="GO" id="GO:0009103">
    <property type="term" value="P:lipopolysaccharide biosynthetic process"/>
    <property type="evidence" value="ECO:0007669"/>
    <property type="project" value="UniProtKB-KW"/>
</dbReference>
<dbReference type="PANTHER" id="PTHR42866:SF2">
    <property type="entry name" value="3-DEOXY-MANNO-OCTULOSONATE CYTIDYLYLTRANSFERASE, MITOCHONDRIAL"/>
    <property type="match status" value="1"/>
</dbReference>
<proteinExistence type="predicted"/>
<name>A0A7H1NSI8_9PROT</name>
<sequence>MTTAIFIPARMSSVRLPGKPLAEIDGKPMIVHVWERAVRSGIGPVYVASGDEEILSVVQAAGGDVVATDQEMPSGSDRIYQALLKVDPDGRFDKIVNLQGDLPDIDPEVISKVLIPLNSPDIDIGTLVSHLDNNDADNPSNVKVACVFTPGSLYTRALYFSRQPIPWGEGDRWHHIGIYSYKRESLHRFVTYPQTLLERREKLEQLRALEAGLRIGCSSVVTPPFSIDTPEDLKLIQKLMAKKAEQV</sequence>
<evidence type="ECO:0000256" key="1">
    <source>
        <dbReference type="ARBA" id="ARBA00022679"/>
    </source>
</evidence>
<dbReference type="GO" id="GO:0005829">
    <property type="term" value="C:cytosol"/>
    <property type="evidence" value="ECO:0007669"/>
    <property type="project" value="TreeGrafter"/>
</dbReference>
<dbReference type="InterPro" id="IPR029044">
    <property type="entry name" value="Nucleotide-diphossugar_trans"/>
</dbReference>
<dbReference type="EMBL" id="CP060244">
    <property type="protein sequence ID" value="QNT78748.1"/>
    <property type="molecule type" value="Genomic_DNA"/>
</dbReference>
<keyword evidence="3" id="KW-0448">Lipopolysaccharide biosynthesis</keyword>
<dbReference type="KEGG" id="ebla:JGUZn3_15250"/>
<dbReference type="GO" id="GO:0008690">
    <property type="term" value="F:3-deoxy-manno-octulosonate cytidylyltransferase activity"/>
    <property type="evidence" value="ECO:0007669"/>
    <property type="project" value="InterPro"/>
</dbReference>
<dbReference type="Pfam" id="PF02348">
    <property type="entry name" value="CTP_transf_3"/>
    <property type="match status" value="1"/>
</dbReference>
<dbReference type="InterPro" id="IPR003329">
    <property type="entry name" value="Cytidylyl_trans"/>
</dbReference>
<dbReference type="NCBIfam" id="NF003948">
    <property type="entry name" value="PRK05450.1-1"/>
    <property type="match status" value="1"/>
</dbReference>
<protein>
    <submittedName>
        <fullName evidence="4">8-amino-3,8-dideoxy-manno-octulosonate cytidylyltransferase</fullName>
        <ecNumber evidence="4">2.7.7.90</ecNumber>
    </submittedName>
</protein>
<dbReference type="EC" id="2.7.7.90" evidence="4"/>
<evidence type="ECO:0000313" key="5">
    <source>
        <dbReference type="Proteomes" id="UP000516349"/>
    </source>
</evidence>
<keyword evidence="2 4" id="KW-0548">Nucleotidyltransferase</keyword>
<reference evidence="4 5" key="1">
    <citation type="submission" date="2020-08" db="EMBL/GenBank/DDBJ databases">
        <title>Complete genome sequence of Entomobacter blattae G55GP.</title>
        <authorList>
            <person name="Poehlein A."/>
            <person name="Guzman J."/>
            <person name="Daniel R."/>
            <person name="Vilcinskas A."/>
        </authorList>
    </citation>
    <scope>NUCLEOTIDE SEQUENCE [LARGE SCALE GENOMIC DNA]</scope>
    <source>
        <strain evidence="4 5">G55GP</strain>
    </source>
</reference>
<gene>
    <name evidence="4" type="primary">kdsB</name>
    <name evidence="4" type="ORF">JGUZn3_15250</name>
</gene>
<dbReference type="NCBIfam" id="NF003952">
    <property type="entry name" value="PRK05450.1-5"/>
    <property type="match status" value="1"/>
</dbReference>
<accession>A0A7H1NSI8</accession>